<protein>
    <submittedName>
        <fullName evidence="1">Uncharacterized protein</fullName>
    </submittedName>
</protein>
<comment type="caution">
    <text evidence="1">The sequence shown here is derived from an EMBL/GenBank/DDBJ whole genome shotgun (WGS) entry which is preliminary data.</text>
</comment>
<dbReference type="EMBL" id="AXCV01000050">
    <property type="protein sequence ID" value="KGO32280.1"/>
    <property type="molecule type" value="Genomic_DNA"/>
</dbReference>
<gene>
    <name evidence="1" type="ORF">Q757_01980</name>
</gene>
<name>A0ABR4XSL7_9LACO</name>
<proteinExistence type="predicted"/>
<accession>A0ABR4XSL7</accession>
<keyword evidence="2" id="KW-1185">Reference proteome</keyword>
<organism evidence="1 2">
    <name type="scientific">Oenococcus alcoholitolerans</name>
    <dbReference type="NCBI Taxonomy" id="931074"/>
    <lineage>
        <taxon>Bacteria</taxon>
        <taxon>Bacillati</taxon>
        <taxon>Bacillota</taxon>
        <taxon>Bacilli</taxon>
        <taxon>Lactobacillales</taxon>
        <taxon>Lactobacillaceae</taxon>
        <taxon>Oenococcus</taxon>
    </lineage>
</organism>
<dbReference type="Proteomes" id="UP000030023">
    <property type="component" value="Unassembled WGS sequence"/>
</dbReference>
<evidence type="ECO:0000313" key="1">
    <source>
        <dbReference type="EMBL" id="KGO32280.1"/>
    </source>
</evidence>
<sequence>MKTLSENNPGWKEAIEDIDDLRAILQFQTDHSTEQQEEHGRLASDLVKVSDPDTKTMIIEKQARLRKFLG</sequence>
<evidence type="ECO:0000313" key="2">
    <source>
        <dbReference type="Proteomes" id="UP000030023"/>
    </source>
</evidence>
<reference evidence="1 2" key="1">
    <citation type="journal article" date="2014" name="Antonie Van Leeuwenhoek">
        <title>Oenococcus alcoholitolerans sp. nov., a lactic acid bacteria isolated from cachaca and ethanol fermentation processes.</title>
        <authorList>
            <person name="Badotti F."/>
            <person name="Moreira A.P."/>
            <person name="Tonon L.A."/>
            <person name="de Lucena B.T."/>
            <person name="Gomes Fde C."/>
            <person name="Kruger R."/>
            <person name="Thompson C.C."/>
            <person name="de Morais M.A.Jr."/>
            <person name="Rosa C.A."/>
            <person name="Thompson F.L."/>
        </authorList>
    </citation>
    <scope>NUCLEOTIDE SEQUENCE [LARGE SCALE GENOMIC DNA]</scope>
    <source>
        <strain evidence="1 2">UFRJ-M7.2.18</strain>
    </source>
</reference>